<dbReference type="AlphaFoldDB" id="A0A0P0XT04"/>
<keyword evidence="2" id="KW-0472">Membrane</keyword>
<accession>A0A0P0XT04</accession>
<dbReference type="InParanoid" id="A0A0P0XT04"/>
<dbReference type="Gramene" id="Os10t0346450-00">
    <property type="protein sequence ID" value="Os10t0346450-00"/>
    <property type="gene ID" value="Os10g0346450"/>
</dbReference>
<keyword evidence="2" id="KW-0812">Transmembrane</keyword>
<dbReference type="EMBL" id="AP014966">
    <property type="protein sequence ID" value="BAT10440.1"/>
    <property type="molecule type" value="Genomic_DNA"/>
</dbReference>
<keyword evidence="2" id="KW-1133">Transmembrane helix</keyword>
<reference evidence="3 4" key="3">
    <citation type="journal article" date="2013" name="Rice">
        <title>Improvement of the Oryza sativa Nipponbare reference genome using next generation sequence and optical map data.</title>
        <authorList>
            <person name="Kawahara Y."/>
            <person name="de la Bastide M."/>
            <person name="Hamilton J.P."/>
            <person name="Kanamori H."/>
            <person name="McCombie W.R."/>
            <person name="Ouyang S."/>
            <person name="Schwartz D.C."/>
            <person name="Tanaka T."/>
            <person name="Wu J."/>
            <person name="Zhou S."/>
            <person name="Childs K.L."/>
            <person name="Davidson R.M."/>
            <person name="Lin H."/>
            <person name="Quesada-Ocampo L."/>
            <person name="Vaillancourt B."/>
            <person name="Sakai H."/>
            <person name="Lee S.S."/>
            <person name="Kim J."/>
            <person name="Numa H."/>
            <person name="Itoh T."/>
            <person name="Buell C.R."/>
            <person name="Matsumoto T."/>
        </authorList>
    </citation>
    <scope>NUCLEOTIDE SEQUENCE [LARGE SCALE GENOMIC DNA]</scope>
    <source>
        <strain evidence="4">cv. Nipponbare</strain>
    </source>
</reference>
<keyword evidence="4" id="KW-1185">Reference proteome</keyword>
<reference evidence="4" key="1">
    <citation type="journal article" date="2005" name="Nature">
        <title>The map-based sequence of the rice genome.</title>
        <authorList>
            <consortium name="International rice genome sequencing project (IRGSP)"/>
            <person name="Matsumoto T."/>
            <person name="Wu J."/>
            <person name="Kanamori H."/>
            <person name="Katayose Y."/>
            <person name="Fujisawa M."/>
            <person name="Namiki N."/>
            <person name="Mizuno H."/>
            <person name="Yamamoto K."/>
            <person name="Antonio B.A."/>
            <person name="Baba T."/>
            <person name="Sakata K."/>
            <person name="Nagamura Y."/>
            <person name="Aoki H."/>
            <person name="Arikawa K."/>
            <person name="Arita K."/>
            <person name="Bito T."/>
            <person name="Chiden Y."/>
            <person name="Fujitsuka N."/>
            <person name="Fukunaka R."/>
            <person name="Hamada M."/>
            <person name="Harada C."/>
            <person name="Hayashi A."/>
            <person name="Hijishita S."/>
            <person name="Honda M."/>
            <person name="Hosokawa S."/>
            <person name="Ichikawa Y."/>
            <person name="Idonuma A."/>
            <person name="Iijima M."/>
            <person name="Ikeda M."/>
            <person name="Ikeno M."/>
            <person name="Ito K."/>
            <person name="Ito S."/>
            <person name="Ito T."/>
            <person name="Ito Y."/>
            <person name="Ito Y."/>
            <person name="Iwabuchi A."/>
            <person name="Kamiya K."/>
            <person name="Karasawa W."/>
            <person name="Kurita K."/>
            <person name="Katagiri S."/>
            <person name="Kikuta A."/>
            <person name="Kobayashi H."/>
            <person name="Kobayashi N."/>
            <person name="Machita K."/>
            <person name="Maehara T."/>
            <person name="Masukawa M."/>
            <person name="Mizubayashi T."/>
            <person name="Mukai Y."/>
            <person name="Nagasaki H."/>
            <person name="Nagata Y."/>
            <person name="Naito S."/>
            <person name="Nakashima M."/>
            <person name="Nakama Y."/>
            <person name="Nakamichi Y."/>
            <person name="Nakamura M."/>
            <person name="Meguro A."/>
            <person name="Negishi M."/>
            <person name="Ohta I."/>
            <person name="Ohta T."/>
            <person name="Okamoto M."/>
            <person name="Ono N."/>
            <person name="Saji S."/>
            <person name="Sakaguchi M."/>
            <person name="Sakai K."/>
            <person name="Shibata M."/>
            <person name="Shimokawa T."/>
            <person name="Song J."/>
            <person name="Takazaki Y."/>
            <person name="Terasawa K."/>
            <person name="Tsugane M."/>
            <person name="Tsuji K."/>
            <person name="Ueda S."/>
            <person name="Waki K."/>
            <person name="Yamagata H."/>
            <person name="Yamamoto M."/>
            <person name="Yamamoto S."/>
            <person name="Yamane H."/>
            <person name="Yoshiki S."/>
            <person name="Yoshihara R."/>
            <person name="Yukawa K."/>
            <person name="Zhong H."/>
            <person name="Yano M."/>
            <person name="Yuan Q."/>
            <person name="Ouyang S."/>
            <person name="Liu J."/>
            <person name="Jones K.M."/>
            <person name="Gansberger K."/>
            <person name="Moffat K."/>
            <person name="Hill J."/>
            <person name="Bera J."/>
            <person name="Fadrosh D."/>
            <person name="Jin S."/>
            <person name="Johri S."/>
            <person name="Kim M."/>
            <person name="Overton L."/>
            <person name="Reardon M."/>
            <person name="Tsitrin T."/>
            <person name="Vuong H."/>
            <person name="Weaver B."/>
            <person name="Ciecko A."/>
            <person name="Tallon L."/>
            <person name="Jackson J."/>
            <person name="Pai G."/>
            <person name="Aken S.V."/>
            <person name="Utterback T."/>
            <person name="Reidmuller S."/>
            <person name="Feldblyum T."/>
            <person name="Hsiao J."/>
            <person name="Zismann V."/>
            <person name="Iobst S."/>
            <person name="de Vazeille A.R."/>
            <person name="Buell C.R."/>
            <person name="Ying K."/>
            <person name="Li Y."/>
            <person name="Lu T."/>
            <person name="Huang Y."/>
            <person name="Zhao Q."/>
            <person name="Feng Q."/>
            <person name="Zhang L."/>
            <person name="Zhu J."/>
            <person name="Weng Q."/>
            <person name="Mu J."/>
            <person name="Lu Y."/>
            <person name="Fan D."/>
            <person name="Liu Y."/>
            <person name="Guan J."/>
            <person name="Zhang Y."/>
            <person name="Yu S."/>
            <person name="Liu X."/>
            <person name="Zhang Y."/>
            <person name="Hong G."/>
            <person name="Han B."/>
            <person name="Choisne N."/>
            <person name="Demange N."/>
            <person name="Orjeda G."/>
            <person name="Samain S."/>
            <person name="Cattolico L."/>
            <person name="Pelletier E."/>
            <person name="Couloux A."/>
            <person name="Segurens B."/>
            <person name="Wincker P."/>
            <person name="D'Hont A."/>
            <person name="Scarpelli C."/>
            <person name="Weissenbach J."/>
            <person name="Salanoubat M."/>
            <person name="Quetier F."/>
            <person name="Yu Y."/>
            <person name="Kim H.R."/>
            <person name="Rambo T."/>
            <person name="Currie J."/>
            <person name="Collura K."/>
            <person name="Luo M."/>
            <person name="Yang T."/>
            <person name="Ammiraju J.S.S."/>
            <person name="Engler F."/>
            <person name="Soderlund C."/>
            <person name="Wing R.A."/>
            <person name="Palmer L.E."/>
            <person name="de la Bastide M."/>
            <person name="Spiegel L."/>
            <person name="Nascimento L."/>
            <person name="Zutavern T."/>
            <person name="O'Shaughnessy A."/>
            <person name="Dike S."/>
            <person name="Dedhia N."/>
            <person name="Preston R."/>
            <person name="Balija V."/>
            <person name="McCombie W.R."/>
            <person name="Chow T."/>
            <person name="Chen H."/>
            <person name="Chung M."/>
            <person name="Chen C."/>
            <person name="Shaw J."/>
            <person name="Wu H."/>
            <person name="Hsiao K."/>
            <person name="Chao Y."/>
            <person name="Chu M."/>
            <person name="Cheng C."/>
            <person name="Hour A."/>
            <person name="Lee P."/>
            <person name="Lin S."/>
            <person name="Lin Y."/>
            <person name="Liou J."/>
            <person name="Liu S."/>
            <person name="Hsing Y."/>
            <person name="Raghuvanshi S."/>
            <person name="Mohanty A."/>
            <person name="Bharti A.K."/>
            <person name="Gaur A."/>
            <person name="Gupta V."/>
            <person name="Kumar D."/>
            <person name="Ravi V."/>
            <person name="Vij S."/>
            <person name="Kapur A."/>
            <person name="Khurana P."/>
            <person name="Khurana P."/>
            <person name="Khurana J.P."/>
            <person name="Tyagi A.K."/>
            <person name="Gaikwad K."/>
            <person name="Singh A."/>
            <person name="Dalal V."/>
            <person name="Srivastava S."/>
            <person name="Dixit A."/>
            <person name="Pal A.K."/>
            <person name="Ghazi I.A."/>
            <person name="Yadav M."/>
            <person name="Pandit A."/>
            <person name="Bhargava A."/>
            <person name="Sureshbabu K."/>
            <person name="Batra K."/>
            <person name="Sharma T.R."/>
            <person name="Mohapatra T."/>
            <person name="Singh N.K."/>
            <person name="Messing J."/>
            <person name="Nelson A.B."/>
            <person name="Fuks G."/>
            <person name="Kavchok S."/>
            <person name="Keizer G."/>
            <person name="Linton E."/>
            <person name="Llaca V."/>
            <person name="Song R."/>
            <person name="Tanyolac B."/>
            <person name="Young S."/>
            <person name="Ho-Il K."/>
            <person name="Hahn J.H."/>
            <person name="Sangsakoo G."/>
            <person name="Vanavichit A."/>
            <person name="de Mattos Luiz.A.T."/>
            <person name="Zimmer P.D."/>
            <person name="Malone G."/>
            <person name="Dellagostin O."/>
            <person name="de Oliveira A.C."/>
            <person name="Bevan M."/>
            <person name="Bancroft I."/>
            <person name="Minx P."/>
            <person name="Cordum H."/>
            <person name="Wilson R."/>
            <person name="Cheng Z."/>
            <person name="Jin W."/>
            <person name="Jiang J."/>
            <person name="Leong S.A."/>
            <person name="Iwama H."/>
            <person name="Gojobori T."/>
            <person name="Itoh T."/>
            <person name="Niimura Y."/>
            <person name="Fujii Y."/>
            <person name="Habara T."/>
            <person name="Sakai H."/>
            <person name="Sato Y."/>
            <person name="Wilson G."/>
            <person name="Kumar K."/>
            <person name="McCouch S."/>
            <person name="Juretic N."/>
            <person name="Hoen D."/>
            <person name="Wright S."/>
            <person name="Bruskiewich R."/>
            <person name="Bureau T."/>
            <person name="Miyao A."/>
            <person name="Hirochika H."/>
            <person name="Nishikawa T."/>
            <person name="Kadowaki K."/>
            <person name="Sugiura M."/>
            <person name="Burr B."/>
            <person name="Sasaki T."/>
        </authorList>
    </citation>
    <scope>NUCLEOTIDE SEQUENCE [LARGE SCALE GENOMIC DNA]</scope>
    <source>
        <strain evidence="4">cv. Nipponbare</strain>
    </source>
</reference>
<feature type="compositionally biased region" description="Basic residues" evidence="1">
    <location>
        <begin position="80"/>
        <end position="89"/>
    </location>
</feature>
<evidence type="ECO:0000313" key="3">
    <source>
        <dbReference type="EMBL" id="BAT10440.1"/>
    </source>
</evidence>
<proteinExistence type="predicted"/>
<protein>
    <submittedName>
        <fullName evidence="3">Os10g0346450 protein</fullName>
    </submittedName>
</protein>
<feature type="transmembrane region" description="Helical" evidence="2">
    <location>
        <begin position="115"/>
        <end position="132"/>
    </location>
</feature>
<gene>
    <name evidence="3" type="ordered locus">Os10g0346450</name>
    <name evidence="3" type="ORF">OSNPB_100346450</name>
</gene>
<dbReference type="PaxDb" id="39947-A0A0P0XT04"/>
<organism evidence="3 4">
    <name type="scientific">Oryza sativa subsp. japonica</name>
    <name type="common">Rice</name>
    <dbReference type="NCBI Taxonomy" id="39947"/>
    <lineage>
        <taxon>Eukaryota</taxon>
        <taxon>Viridiplantae</taxon>
        <taxon>Streptophyta</taxon>
        <taxon>Embryophyta</taxon>
        <taxon>Tracheophyta</taxon>
        <taxon>Spermatophyta</taxon>
        <taxon>Magnoliopsida</taxon>
        <taxon>Liliopsida</taxon>
        <taxon>Poales</taxon>
        <taxon>Poaceae</taxon>
        <taxon>BOP clade</taxon>
        <taxon>Oryzoideae</taxon>
        <taxon>Oryzeae</taxon>
        <taxon>Oryzinae</taxon>
        <taxon>Oryza</taxon>
        <taxon>Oryza sativa</taxon>
    </lineage>
</organism>
<dbReference type="Proteomes" id="UP000059680">
    <property type="component" value="Chromosome 10"/>
</dbReference>
<reference evidence="3 4" key="2">
    <citation type="journal article" date="2013" name="Plant Cell Physiol.">
        <title>Rice Annotation Project Database (RAP-DB): an integrative and interactive database for rice genomics.</title>
        <authorList>
            <person name="Sakai H."/>
            <person name="Lee S.S."/>
            <person name="Tanaka T."/>
            <person name="Numa H."/>
            <person name="Kim J."/>
            <person name="Kawahara Y."/>
            <person name="Wakimoto H."/>
            <person name="Yang C.C."/>
            <person name="Iwamoto M."/>
            <person name="Abe T."/>
            <person name="Yamada Y."/>
            <person name="Muto A."/>
            <person name="Inokuchi H."/>
            <person name="Ikemura T."/>
            <person name="Matsumoto T."/>
            <person name="Sasaki T."/>
            <person name="Itoh T."/>
        </authorList>
    </citation>
    <scope>NUCLEOTIDE SEQUENCE [LARGE SCALE GENOMIC DNA]</scope>
    <source>
        <strain evidence="4">cv. Nipponbare</strain>
    </source>
</reference>
<feature type="non-terminal residue" evidence="3">
    <location>
        <position position="1"/>
    </location>
</feature>
<evidence type="ECO:0000313" key="4">
    <source>
        <dbReference type="Proteomes" id="UP000059680"/>
    </source>
</evidence>
<name>A0A0P0XT04_ORYSJ</name>
<sequence length="235" mass="26031">VVGDKSDGCPAKIGDEHGVLPRRVHQVELALIPGRVVDADALRQQEHVVAVQVHRVRVPLQHRRALEHHVHRRAVPEPPRHHRPRRRLQPHLLRPERRQRLVRVVVRPRRPLGELLLLLAGAGVEAVVVVRLQDRRRRRGGDVERDVVHVRHHDGLLQVAPSLAGRAAVAADGAEAERDEQALVGARRDTPPAVAVEARAGRQFLLLLLYCSVPLVAYSGVCVSGGGAWMGWAAM</sequence>
<evidence type="ECO:0000256" key="2">
    <source>
        <dbReference type="SAM" id="Phobius"/>
    </source>
</evidence>
<evidence type="ECO:0000256" key="1">
    <source>
        <dbReference type="SAM" id="MobiDB-lite"/>
    </source>
</evidence>
<feature type="transmembrane region" description="Helical" evidence="2">
    <location>
        <begin position="207"/>
        <end position="232"/>
    </location>
</feature>
<feature type="region of interest" description="Disordered" evidence="1">
    <location>
        <begin position="68"/>
        <end position="90"/>
    </location>
</feature>